<dbReference type="InterPro" id="IPR001958">
    <property type="entry name" value="Tet-R_TetA/multi-R_MdtG-like"/>
</dbReference>
<dbReference type="STRING" id="716816.BST96_04520"/>
<dbReference type="InterPro" id="IPR011701">
    <property type="entry name" value="MFS"/>
</dbReference>
<dbReference type="GO" id="GO:0022857">
    <property type="term" value="F:transmembrane transporter activity"/>
    <property type="evidence" value="ECO:0007669"/>
    <property type="project" value="InterPro"/>
</dbReference>
<dbReference type="InterPro" id="IPR020846">
    <property type="entry name" value="MFS_dom"/>
</dbReference>
<dbReference type="SUPFAM" id="SSF103473">
    <property type="entry name" value="MFS general substrate transporter"/>
    <property type="match status" value="1"/>
</dbReference>
<feature type="transmembrane region" description="Helical" evidence="8">
    <location>
        <begin position="157"/>
        <end position="178"/>
    </location>
</feature>
<evidence type="ECO:0000256" key="7">
    <source>
        <dbReference type="ARBA" id="ARBA00023136"/>
    </source>
</evidence>
<feature type="transmembrane region" description="Helical" evidence="8">
    <location>
        <begin position="248"/>
        <end position="269"/>
    </location>
</feature>
<evidence type="ECO:0000256" key="4">
    <source>
        <dbReference type="ARBA" id="ARBA00022475"/>
    </source>
</evidence>
<dbReference type="InterPro" id="IPR005829">
    <property type="entry name" value="Sugar_transporter_CS"/>
</dbReference>
<comment type="subcellular location">
    <subcellularLocation>
        <location evidence="2">Cell membrane</location>
        <topology evidence="2">Multi-pass membrane protein</topology>
    </subcellularLocation>
</comment>
<feature type="transmembrane region" description="Helical" evidence="8">
    <location>
        <begin position="7"/>
        <end position="34"/>
    </location>
</feature>
<keyword evidence="5 8" id="KW-0812">Transmembrane</keyword>
<accession>A0A1X9N8E6</accession>
<evidence type="ECO:0000259" key="9">
    <source>
        <dbReference type="PROSITE" id="PS50850"/>
    </source>
</evidence>
<dbReference type="PANTHER" id="PTHR43124:SF3">
    <property type="entry name" value="CHLORAMPHENICOL EFFLUX PUMP RV0191"/>
    <property type="match status" value="1"/>
</dbReference>
<proteinExistence type="inferred from homology"/>
<feature type="transmembrane region" description="Helical" evidence="8">
    <location>
        <begin position="344"/>
        <end position="362"/>
    </location>
</feature>
<feature type="transmembrane region" description="Helical" evidence="8">
    <location>
        <begin position="205"/>
        <end position="228"/>
    </location>
</feature>
<dbReference type="InterPro" id="IPR050189">
    <property type="entry name" value="MFS_Efflux_Transporters"/>
</dbReference>
<feature type="transmembrane region" description="Helical" evidence="8">
    <location>
        <begin position="301"/>
        <end position="323"/>
    </location>
</feature>
<sequence>MNKNLLGIYLVTSLSMAGVFTIAPALPLIAGALAIDKANIGYIITAFTMGTVLVAPFMGLIADKFGRKKLLIPSLYIFGIAGFACGLTNSLEWLIFWRFIQGVGSSALGTLSTTMITDIFEGPKRVRYFGYNMTVNSIGMVLFPLLGGLLVASSWRYPFFLSAVAIPIAIYNQLFLNYSEKLTDLDTRQYLKNLLRSLTDRRVMLAAYLNFTSFIMMGGAFLTFYALYLTQTFSPVIDSFGLSFQREIIIGFAMSLFSAMVGVVAFRLGAIHAKFGFHRVLAFAYFTYAGAFYLFQSTDQLGWVLLACAWLGLGHGLAVPSIMALHTRLAPEGMTASYLTLNSFVFRVGQTLGPMLMALVYSYYDLKAVFILAAVIAIPAAWVALKTDWRKDA</sequence>
<dbReference type="PROSITE" id="PS00216">
    <property type="entry name" value="SUGAR_TRANSPORT_1"/>
    <property type="match status" value="1"/>
</dbReference>
<dbReference type="Pfam" id="PF07690">
    <property type="entry name" value="MFS_1"/>
    <property type="match status" value="1"/>
</dbReference>
<evidence type="ECO:0000256" key="5">
    <source>
        <dbReference type="ARBA" id="ARBA00022692"/>
    </source>
</evidence>
<dbReference type="PANTHER" id="PTHR43124">
    <property type="entry name" value="PURINE EFFLUX PUMP PBUE"/>
    <property type="match status" value="1"/>
</dbReference>
<evidence type="ECO:0000313" key="10">
    <source>
        <dbReference type="EMBL" id="ARN73441.1"/>
    </source>
</evidence>
<reference evidence="10 11" key="1">
    <citation type="submission" date="2016-11" db="EMBL/GenBank/DDBJ databases">
        <title>Trade-off between light-utilization and light-protection in marine flavobacteria.</title>
        <authorList>
            <person name="Kumagai Y."/>
        </authorList>
    </citation>
    <scope>NUCLEOTIDE SEQUENCE [LARGE SCALE GENOMIC DNA]</scope>
    <source>
        <strain evidence="10 11">NBRC 107125</strain>
    </source>
</reference>
<comment type="function">
    <text evidence="1">Resistance to tetracycline by an active tetracycline efflux. This is an energy-dependent process that decreases the accumulation of the antibiotic in whole cells. This protein functions as a metal-tetracycline/H(+) antiporter.</text>
</comment>
<feature type="transmembrane region" description="Helical" evidence="8">
    <location>
        <begin position="368"/>
        <end position="385"/>
    </location>
</feature>
<evidence type="ECO:0000256" key="3">
    <source>
        <dbReference type="ARBA" id="ARBA00007520"/>
    </source>
</evidence>
<dbReference type="EMBL" id="CP019343">
    <property type="protein sequence ID" value="ARN73441.1"/>
    <property type="molecule type" value="Genomic_DNA"/>
</dbReference>
<dbReference type="Proteomes" id="UP000193450">
    <property type="component" value="Chromosome"/>
</dbReference>
<dbReference type="OrthoDB" id="5368493at2"/>
<keyword evidence="11" id="KW-1185">Reference proteome</keyword>
<comment type="similarity">
    <text evidence="3">Belongs to the major facilitator superfamily. TCR/Tet family.</text>
</comment>
<keyword evidence="4" id="KW-1003">Cell membrane</keyword>
<dbReference type="KEGG" id="osg:BST96_04520"/>
<dbReference type="InterPro" id="IPR036259">
    <property type="entry name" value="MFS_trans_sf"/>
</dbReference>
<evidence type="ECO:0000256" key="8">
    <source>
        <dbReference type="SAM" id="Phobius"/>
    </source>
</evidence>
<dbReference type="PROSITE" id="PS50850">
    <property type="entry name" value="MFS"/>
    <property type="match status" value="1"/>
</dbReference>
<feature type="transmembrane region" description="Helical" evidence="8">
    <location>
        <begin position="95"/>
        <end position="116"/>
    </location>
</feature>
<organism evidence="10 11">
    <name type="scientific">Oceanicoccus sagamiensis</name>
    <dbReference type="NCBI Taxonomy" id="716816"/>
    <lineage>
        <taxon>Bacteria</taxon>
        <taxon>Pseudomonadati</taxon>
        <taxon>Pseudomonadota</taxon>
        <taxon>Gammaproteobacteria</taxon>
        <taxon>Cellvibrionales</taxon>
        <taxon>Spongiibacteraceae</taxon>
        <taxon>Oceanicoccus</taxon>
    </lineage>
</organism>
<dbReference type="AlphaFoldDB" id="A0A1X9N8E6"/>
<feature type="transmembrane region" description="Helical" evidence="8">
    <location>
        <begin position="276"/>
        <end position="295"/>
    </location>
</feature>
<protein>
    <recommendedName>
        <fullName evidence="9">Major facilitator superfamily (MFS) profile domain-containing protein</fullName>
    </recommendedName>
</protein>
<dbReference type="PRINTS" id="PR01035">
    <property type="entry name" value="TCRTETA"/>
</dbReference>
<name>A0A1X9N8E6_9GAMM</name>
<feature type="transmembrane region" description="Helical" evidence="8">
    <location>
        <begin position="70"/>
        <end position="89"/>
    </location>
</feature>
<dbReference type="RefSeq" id="WP_085757554.1">
    <property type="nucleotide sequence ID" value="NZ_CP019343.1"/>
</dbReference>
<evidence type="ECO:0000313" key="11">
    <source>
        <dbReference type="Proteomes" id="UP000193450"/>
    </source>
</evidence>
<feature type="transmembrane region" description="Helical" evidence="8">
    <location>
        <begin position="40"/>
        <end position="58"/>
    </location>
</feature>
<evidence type="ECO:0000256" key="6">
    <source>
        <dbReference type="ARBA" id="ARBA00022989"/>
    </source>
</evidence>
<feature type="domain" description="Major facilitator superfamily (MFS) profile" evidence="9">
    <location>
        <begin position="4"/>
        <end position="392"/>
    </location>
</feature>
<gene>
    <name evidence="10" type="ORF">BST96_04520</name>
</gene>
<dbReference type="CDD" id="cd17474">
    <property type="entry name" value="MFS_YfmO_like"/>
    <property type="match status" value="1"/>
</dbReference>
<evidence type="ECO:0000256" key="2">
    <source>
        <dbReference type="ARBA" id="ARBA00004651"/>
    </source>
</evidence>
<feature type="transmembrane region" description="Helical" evidence="8">
    <location>
        <begin position="128"/>
        <end position="151"/>
    </location>
</feature>
<keyword evidence="6 8" id="KW-1133">Transmembrane helix</keyword>
<evidence type="ECO:0000256" key="1">
    <source>
        <dbReference type="ARBA" id="ARBA00003279"/>
    </source>
</evidence>
<dbReference type="Gene3D" id="1.20.1250.20">
    <property type="entry name" value="MFS general substrate transporter like domains"/>
    <property type="match status" value="1"/>
</dbReference>
<dbReference type="GO" id="GO:0005886">
    <property type="term" value="C:plasma membrane"/>
    <property type="evidence" value="ECO:0007669"/>
    <property type="project" value="UniProtKB-SubCell"/>
</dbReference>
<keyword evidence="7 8" id="KW-0472">Membrane</keyword>